<dbReference type="CDD" id="cd00063">
    <property type="entry name" value="FN3"/>
    <property type="match status" value="1"/>
</dbReference>
<accession>A0A9D4E3T2</accession>
<evidence type="ECO:0000259" key="1">
    <source>
        <dbReference type="PROSITE" id="PS50853"/>
    </source>
</evidence>
<organism evidence="2 3">
    <name type="scientific">Dreissena polymorpha</name>
    <name type="common">Zebra mussel</name>
    <name type="synonym">Mytilus polymorpha</name>
    <dbReference type="NCBI Taxonomy" id="45954"/>
    <lineage>
        <taxon>Eukaryota</taxon>
        <taxon>Metazoa</taxon>
        <taxon>Spiralia</taxon>
        <taxon>Lophotrochozoa</taxon>
        <taxon>Mollusca</taxon>
        <taxon>Bivalvia</taxon>
        <taxon>Autobranchia</taxon>
        <taxon>Heteroconchia</taxon>
        <taxon>Euheterodonta</taxon>
        <taxon>Imparidentia</taxon>
        <taxon>Neoheterodontei</taxon>
        <taxon>Myida</taxon>
        <taxon>Dreissenoidea</taxon>
        <taxon>Dreissenidae</taxon>
        <taxon>Dreissena</taxon>
    </lineage>
</organism>
<protein>
    <recommendedName>
        <fullName evidence="1">Fibronectin type-III domain-containing protein</fullName>
    </recommendedName>
</protein>
<dbReference type="InterPro" id="IPR003961">
    <property type="entry name" value="FN3_dom"/>
</dbReference>
<dbReference type="InterPro" id="IPR013783">
    <property type="entry name" value="Ig-like_fold"/>
</dbReference>
<dbReference type="Proteomes" id="UP000828390">
    <property type="component" value="Unassembled WGS sequence"/>
</dbReference>
<dbReference type="SUPFAM" id="SSF49265">
    <property type="entry name" value="Fibronectin type III"/>
    <property type="match status" value="1"/>
</dbReference>
<gene>
    <name evidence="2" type="ORF">DPMN_173626</name>
</gene>
<dbReference type="EMBL" id="JAIWYP010000009">
    <property type="protein sequence ID" value="KAH3772288.1"/>
    <property type="molecule type" value="Genomic_DNA"/>
</dbReference>
<dbReference type="PROSITE" id="PS50853">
    <property type="entry name" value="FN3"/>
    <property type="match status" value="1"/>
</dbReference>
<evidence type="ECO:0000313" key="2">
    <source>
        <dbReference type="EMBL" id="KAH3772288.1"/>
    </source>
</evidence>
<keyword evidence="3" id="KW-1185">Reference proteome</keyword>
<name>A0A9D4E3T2_DREPO</name>
<dbReference type="InterPro" id="IPR036116">
    <property type="entry name" value="FN3_sf"/>
</dbReference>
<evidence type="ECO:0000313" key="3">
    <source>
        <dbReference type="Proteomes" id="UP000828390"/>
    </source>
</evidence>
<reference evidence="2" key="2">
    <citation type="submission" date="2020-11" db="EMBL/GenBank/DDBJ databases">
        <authorList>
            <person name="McCartney M.A."/>
            <person name="Auch B."/>
            <person name="Kono T."/>
            <person name="Mallez S."/>
            <person name="Becker A."/>
            <person name="Gohl D.M."/>
            <person name="Silverstein K.A.T."/>
            <person name="Koren S."/>
            <person name="Bechman K.B."/>
            <person name="Herman A."/>
            <person name="Abrahante J.E."/>
            <person name="Garbe J."/>
        </authorList>
    </citation>
    <scope>NUCLEOTIDE SEQUENCE</scope>
    <source>
        <strain evidence="2">Duluth1</strain>
        <tissue evidence="2">Whole animal</tissue>
    </source>
</reference>
<dbReference type="AlphaFoldDB" id="A0A9D4E3T2"/>
<reference evidence="2" key="1">
    <citation type="journal article" date="2019" name="bioRxiv">
        <title>The Genome of the Zebra Mussel, Dreissena polymorpha: A Resource for Invasive Species Research.</title>
        <authorList>
            <person name="McCartney M.A."/>
            <person name="Auch B."/>
            <person name="Kono T."/>
            <person name="Mallez S."/>
            <person name="Zhang Y."/>
            <person name="Obille A."/>
            <person name="Becker A."/>
            <person name="Abrahante J.E."/>
            <person name="Garbe J."/>
            <person name="Badalamenti J.P."/>
            <person name="Herman A."/>
            <person name="Mangelson H."/>
            <person name="Liachko I."/>
            <person name="Sullivan S."/>
            <person name="Sone E.D."/>
            <person name="Koren S."/>
            <person name="Silverstein K.A.T."/>
            <person name="Beckman K.B."/>
            <person name="Gohl D.M."/>
        </authorList>
    </citation>
    <scope>NUCLEOTIDE SEQUENCE</scope>
    <source>
        <strain evidence="2">Duluth1</strain>
        <tissue evidence="2">Whole animal</tissue>
    </source>
</reference>
<proteinExistence type="predicted"/>
<sequence>MINAIGLQRTRGCPFASDIGCDTITLFWNMPSKFEAGDHLQIGYNDVTTGSKWKFYENEGDFERENLLVPRNLKFETQYVFRVRVINGDEIEGPYSDVSRVFTT</sequence>
<comment type="caution">
    <text evidence="2">The sequence shown here is derived from an EMBL/GenBank/DDBJ whole genome shotgun (WGS) entry which is preliminary data.</text>
</comment>
<dbReference type="Gene3D" id="2.60.40.10">
    <property type="entry name" value="Immunoglobulins"/>
    <property type="match status" value="1"/>
</dbReference>
<feature type="domain" description="Fibronectin type-III" evidence="1">
    <location>
        <begin position="10"/>
        <end position="104"/>
    </location>
</feature>